<keyword evidence="2" id="KW-0012">Acyltransferase</keyword>
<gene>
    <name evidence="2" type="ORF">ACFFUR_16050</name>
</gene>
<dbReference type="EC" id="2.3.-.-" evidence="2"/>
<organism evidence="2 3">
    <name type="scientific">Echinicola jeungdonensis</name>
    <dbReference type="NCBI Taxonomy" id="709343"/>
    <lineage>
        <taxon>Bacteria</taxon>
        <taxon>Pseudomonadati</taxon>
        <taxon>Bacteroidota</taxon>
        <taxon>Cytophagia</taxon>
        <taxon>Cytophagales</taxon>
        <taxon>Cyclobacteriaceae</taxon>
        <taxon>Echinicola</taxon>
    </lineage>
</organism>
<dbReference type="Proteomes" id="UP001589654">
    <property type="component" value="Unassembled WGS sequence"/>
</dbReference>
<dbReference type="Pfam" id="PF00583">
    <property type="entry name" value="Acetyltransf_1"/>
    <property type="match status" value="1"/>
</dbReference>
<evidence type="ECO:0000313" key="3">
    <source>
        <dbReference type="Proteomes" id="UP001589654"/>
    </source>
</evidence>
<keyword evidence="2" id="KW-0808">Transferase</keyword>
<evidence type="ECO:0000313" key="2">
    <source>
        <dbReference type="EMBL" id="MFB9213329.1"/>
    </source>
</evidence>
<keyword evidence="3" id="KW-1185">Reference proteome</keyword>
<dbReference type="SUPFAM" id="SSF55729">
    <property type="entry name" value="Acyl-CoA N-acyltransferases (Nat)"/>
    <property type="match status" value="1"/>
</dbReference>
<accession>A0ABV5JBN6</accession>
<evidence type="ECO:0000259" key="1">
    <source>
        <dbReference type="PROSITE" id="PS51186"/>
    </source>
</evidence>
<dbReference type="InterPro" id="IPR000182">
    <property type="entry name" value="GNAT_dom"/>
</dbReference>
<dbReference type="PROSITE" id="PS51186">
    <property type="entry name" value="GNAT"/>
    <property type="match status" value="1"/>
</dbReference>
<dbReference type="InterPro" id="IPR016181">
    <property type="entry name" value="Acyl_CoA_acyltransferase"/>
</dbReference>
<reference evidence="2 3" key="1">
    <citation type="submission" date="2024-09" db="EMBL/GenBank/DDBJ databases">
        <authorList>
            <person name="Sun Q."/>
            <person name="Mori K."/>
        </authorList>
    </citation>
    <scope>NUCLEOTIDE SEQUENCE [LARGE SCALE GENOMIC DNA]</scope>
    <source>
        <strain evidence="2 3">CECT 7682</strain>
    </source>
</reference>
<dbReference type="GO" id="GO:0016746">
    <property type="term" value="F:acyltransferase activity"/>
    <property type="evidence" value="ECO:0007669"/>
    <property type="project" value="UniProtKB-KW"/>
</dbReference>
<dbReference type="Gene3D" id="3.40.630.30">
    <property type="match status" value="1"/>
</dbReference>
<proteinExistence type="predicted"/>
<dbReference type="EMBL" id="JBHMEW010000067">
    <property type="protein sequence ID" value="MFB9213329.1"/>
    <property type="molecule type" value="Genomic_DNA"/>
</dbReference>
<comment type="caution">
    <text evidence="2">The sequence shown here is derived from an EMBL/GenBank/DDBJ whole genome shotgun (WGS) entry which is preliminary data.</text>
</comment>
<feature type="domain" description="N-acetyltransferase" evidence="1">
    <location>
        <begin position="9"/>
        <end position="150"/>
    </location>
</feature>
<dbReference type="CDD" id="cd04301">
    <property type="entry name" value="NAT_SF"/>
    <property type="match status" value="1"/>
</dbReference>
<name>A0ABV5JBN6_9BACT</name>
<dbReference type="RefSeq" id="WP_290248621.1">
    <property type="nucleotide sequence ID" value="NZ_JAUFQT010000001.1"/>
</dbReference>
<sequence>MSTGNKQEIVIREGSIAEVLSLRLAIPEFEKPFGDEVYAERLKGKNYLILVAESAGKLVAFKVGYALDDQVFFSWMSGVLPAFRRNGIANILADVQDNWARKSGFSKLLFKARNKYASMIQFGLKRGFLIVDLVKAPEPEESRVIMEKLL</sequence>
<protein>
    <submittedName>
        <fullName evidence="2">GNAT family N-acetyltransferase</fullName>
        <ecNumber evidence="2">2.3.-.-</ecNumber>
    </submittedName>
</protein>